<organism evidence="1 2">
    <name type="scientific">Luteibacter rhizovicinus</name>
    <dbReference type="NCBI Taxonomy" id="242606"/>
    <lineage>
        <taxon>Bacteria</taxon>
        <taxon>Pseudomonadati</taxon>
        <taxon>Pseudomonadota</taxon>
        <taxon>Gammaproteobacteria</taxon>
        <taxon>Lysobacterales</taxon>
        <taxon>Rhodanobacteraceae</taxon>
        <taxon>Luteibacter</taxon>
    </lineage>
</organism>
<sequence length="324" mass="34304">MQLSMGFATAAGVMAFFGSGSPGHPPAAPVPAVFAPGVISGPADDAAPAFTPDGRTVYFMRGTDDGSTLMESHLDGRWSAPRTVSFSGHWRDLDPAMAPDGSFLLFVSNRPAEAGGQPVDATGTGKRRPGLGMNIWRVDRQQNGWGTPVRLPDAVNACGMTFAPSVAADGSIYFIGCAPPDIGLHLLRSLYREGRYQTPSPVSLGDVGAQIRDPAIAPDGSYIVFSIKHDPAQPYRLAIAFHGRDGWSKPLDLGDAVNSGTHSMGAQWGCDRRTLYFYSDRRLPSSDPDGAATWNNGGDNIWRVSLTPWLEAHGAGTSVVCTTG</sequence>
<dbReference type="Proteomes" id="UP000295645">
    <property type="component" value="Unassembled WGS sequence"/>
</dbReference>
<dbReference type="SUPFAM" id="SSF82171">
    <property type="entry name" value="DPP6 N-terminal domain-like"/>
    <property type="match status" value="1"/>
</dbReference>
<dbReference type="AlphaFoldDB" id="A0A4R3YQP2"/>
<keyword evidence="2" id="KW-1185">Reference proteome</keyword>
<protein>
    <submittedName>
        <fullName evidence="1">WD40 repeat protein</fullName>
    </submittedName>
</protein>
<comment type="caution">
    <text evidence="1">The sequence shown here is derived from an EMBL/GenBank/DDBJ whole genome shotgun (WGS) entry which is preliminary data.</text>
</comment>
<evidence type="ECO:0000313" key="2">
    <source>
        <dbReference type="Proteomes" id="UP000295645"/>
    </source>
</evidence>
<dbReference type="InterPro" id="IPR011042">
    <property type="entry name" value="6-blade_b-propeller_TolB-like"/>
</dbReference>
<dbReference type="OrthoDB" id="240809at2"/>
<dbReference type="InterPro" id="IPR011659">
    <property type="entry name" value="WD40"/>
</dbReference>
<reference evidence="1 2" key="1">
    <citation type="submission" date="2019-03" db="EMBL/GenBank/DDBJ databases">
        <title>Above-ground endophytic microbial communities from plants in different locations in the United States.</title>
        <authorList>
            <person name="Frank C."/>
        </authorList>
    </citation>
    <scope>NUCLEOTIDE SEQUENCE [LARGE SCALE GENOMIC DNA]</scope>
    <source>
        <strain evidence="1 2">LP_13_YM</strain>
    </source>
</reference>
<accession>A0A4R3YQP2</accession>
<name>A0A4R3YQP2_9GAMM</name>
<dbReference type="Pfam" id="PF07676">
    <property type="entry name" value="PD40"/>
    <property type="match status" value="3"/>
</dbReference>
<dbReference type="RefSeq" id="WP_132143230.1">
    <property type="nucleotide sequence ID" value="NZ_SMCS01000003.1"/>
</dbReference>
<gene>
    <name evidence="1" type="ORF">EC912_103171</name>
</gene>
<evidence type="ECO:0000313" key="1">
    <source>
        <dbReference type="EMBL" id="TCV94686.1"/>
    </source>
</evidence>
<proteinExistence type="predicted"/>
<dbReference type="Gene3D" id="2.120.10.30">
    <property type="entry name" value="TolB, C-terminal domain"/>
    <property type="match status" value="1"/>
</dbReference>
<dbReference type="EMBL" id="SMCS01000003">
    <property type="protein sequence ID" value="TCV94686.1"/>
    <property type="molecule type" value="Genomic_DNA"/>
</dbReference>